<dbReference type="EMBL" id="JBGBPQ010000006">
    <property type="protein sequence ID" value="KAL1523296.1"/>
    <property type="molecule type" value="Genomic_DNA"/>
</dbReference>
<dbReference type="Gene3D" id="2.170.270.10">
    <property type="entry name" value="SET domain"/>
    <property type="match status" value="1"/>
</dbReference>
<dbReference type="PROSITE" id="PS50280">
    <property type="entry name" value="SET"/>
    <property type="match status" value="1"/>
</dbReference>
<dbReference type="InterPro" id="IPR001214">
    <property type="entry name" value="SET_dom"/>
</dbReference>
<accession>A0AB34JN22</accession>
<proteinExistence type="predicted"/>
<evidence type="ECO:0000313" key="4">
    <source>
        <dbReference type="Proteomes" id="UP001515480"/>
    </source>
</evidence>
<dbReference type="Pfam" id="PF00856">
    <property type="entry name" value="SET"/>
    <property type="match status" value="1"/>
</dbReference>
<dbReference type="Proteomes" id="UP001515480">
    <property type="component" value="Unassembled WGS sequence"/>
</dbReference>
<dbReference type="SMART" id="SM00317">
    <property type="entry name" value="SET"/>
    <property type="match status" value="1"/>
</dbReference>
<keyword evidence="4" id="KW-1185">Reference proteome</keyword>
<dbReference type="PANTHER" id="PTHR46167:SF1">
    <property type="entry name" value="N-LYSINE METHYLTRANSFERASE KMT5A"/>
    <property type="match status" value="1"/>
</dbReference>
<dbReference type="GO" id="GO:0005634">
    <property type="term" value="C:nucleus"/>
    <property type="evidence" value="ECO:0007669"/>
    <property type="project" value="TreeGrafter"/>
</dbReference>
<evidence type="ECO:0000256" key="1">
    <source>
        <dbReference type="SAM" id="SignalP"/>
    </source>
</evidence>
<organism evidence="3 4">
    <name type="scientific">Prymnesium parvum</name>
    <name type="common">Toxic golden alga</name>
    <dbReference type="NCBI Taxonomy" id="97485"/>
    <lineage>
        <taxon>Eukaryota</taxon>
        <taxon>Haptista</taxon>
        <taxon>Haptophyta</taxon>
        <taxon>Prymnesiophyceae</taxon>
        <taxon>Prymnesiales</taxon>
        <taxon>Prymnesiaceae</taxon>
        <taxon>Prymnesium</taxon>
    </lineage>
</organism>
<dbReference type="GO" id="GO:0006357">
    <property type="term" value="P:regulation of transcription by RNA polymerase II"/>
    <property type="evidence" value="ECO:0007669"/>
    <property type="project" value="TreeGrafter"/>
</dbReference>
<protein>
    <recommendedName>
        <fullName evidence="2">SET domain-containing protein</fullName>
    </recommendedName>
</protein>
<dbReference type="GO" id="GO:0042799">
    <property type="term" value="F:histone H4K20 methyltransferase activity"/>
    <property type="evidence" value="ECO:0007669"/>
    <property type="project" value="TreeGrafter"/>
</dbReference>
<dbReference type="GO" id="GO:0005700">
    <property type="term" value="C:polytene chromosome"/>
    <property type="evidence" value="ECO:0007669"/>
    <property type="project" value="TreeGrafter"/>
</dbReference>
<feature type="chain" id="PRO_5044263677" description="SET domain-containing protein" evidence="1">
    <location>
        <begin position="17"/>
        <end position="204"/>
    </location>
</feature>
<dbReference type="SUPFAM" id="SSF82199">
    <property type="entry name" value="SET domain"/>
    <property type="match status" value="1"/>
</dbReference>
<dbReference type="PANTHER" id="PTHR46167">
    <property type="entry name" value="N-LYSINE METHYLTRANSFERASE KMT5A"/>
    <property type="match status" value="1"/>
</dbReference>
<comment type="caution">
    <text evidence="3">The sequence shown here is derived from an EMBL/GenBank/DDBJ whole genome shotgun (WGS) entry which is preliminary data.</text>
</comment>
<gene>
    <name evidence="3" type="ORF">AB1Y20_018244</name>
</gene>
<feature type="signal peptide" evidence="1">
    <location>
        <begin position="1"/>
        <end position="16"/>
    </location>
</feature>
<reference evidence="3 4" key="1">
    <citation type="journal article" date="2024" name="Science">
        <title>Giant polyketide synthase enzymes in the biosynthesis of giant marine polyether toxins.</title>
        <authorList>
            <person name="Fallon T.R."/>
            <person name="Shende V.V."/>
            <person name="Wierzbicki I.H."/>
            <person name="Pendleton A.L."/>
            <person name="Watervoot N.F."/>
            <person name="Auber R.P."/>
            <person name="Gonzalez D.J."/>
            <person name="Wisecaver J.H."/>
            <person name="Moore B.S."/>
        </authorList>
    </citation>
    <scope>NUCLEOTIDE SEQUENCE [LARGE SCALE GENOMIC DNA]</scope>
    <source>
        <strain evidence="3 4">12B1</strain>
    </source>
</reference>
<evidence type="ECO:0000259" key="2">
    <source>
        <dbReference type="PROSITE" id="PS50280"/>
    </source>
</evidence>
<sequence length="204" mass="22333">MALLAALLSSRPLAAPHGCTAPSSAITSLDHAAPALHIAESPGKGRGVFAAQPLRRGEWVGWYEGERLSLEQVRERYPCASASDYLFQLADDAYIDGVRSRHFSRCINHHEKGNLEVVREEERLAFYASAAIAEGEELTFDYGLDFWVEHSADPVTGSDSRGLTIKARRWAKRARRVGITLVQTGAFVGWLLPVAIPVCANLCS</sequence>
<feature type="domain" description="SET" evidence="2">
    <location>
        <begin position="34"/>
        <end position="143"/>
    </location>
</feature>
<keyword evidence="1" id="KW-0732">Signal</keyword>
<dbReference type="AlphaFoldDB" id="A0AB34JN22"/>
<evidence type="ECO:0000313" key="3">
    <source>
        <dbReference type="EMBL" id="KAL1523296.1"/>
    </source>
</evidence>
<name>A0AB34JN22_PRYPA</name>
<dbReference type="InterPro" id="IPR051760">
    <property type="entry name" value="KMT5A"/>
</dbReference>
<dbReference type="InterPro" id="IPR046341">
    <property type="entry name" value="SET_dom_sf"/>
</dbReference>